<evidence type="ECO:0000313" key="1">
    <source>
        <dbReference type="EMBL" id="JAP15746.1"/>
    </source>
</evidence>
<dbReference type="EMBL" id="GEDG01024737">
    <property type="protein sequence ID" value="JAP15746.1"/>
    <property type="molecule type" value="Transcribed_RNA"/>
</dbReference>
<accession>A0A0V0H5R3</accession>
<proteinExistence type="predicted"/>
<sequence>MIDAIGAPFALVLASVPSGCLGFSFTLSIFCTIYNFSRSSEVIMPSSRKSDEACQVFTARSVPLEKLENSISSSPQ</sequence>
<protein>
    <submittedName>
        <fullName evidence="1">Putative ovule protein</fullName>
    </submittedName>
</protein>
<dbReference type="AlphaFoldDB" id="A0A0V0H5R3"/>
<name>A0A0V0H5R3_SOLCH</name>
<reference evidence="1" key="1">
    <citation type="submission" date="2015-12" db="EMBL/GenBank/DDBJ databases">
        <title>Gene expression during late stages of embryo sac development: a critical building block for successful pollen-pistil interactions.</title>
        <authorList>
            <person name="Liu Y."/>
            <person name="Joly V."/>
            <person name="Sabar M."/>
            <person name="Matton D.P."/>
        </authorList>
    </citation>
    <scope>NUCLEOTIDE SEQUENCE</scope>
</reference>
<organism evidence="1">
    <name type="scientific">Solanum chacoense</name>
    <name type="common">Chaco potato</name>
    <dbReference type="NCBI Taxonomy" id="4108"/>
    <lineage>
        <taxon>Eukaryota</taxon>
        <taxon>Viridiplantae</taxon>
        <taxon>Streptophyta</taxon>
        <taxon>Embryophyta</taxon>
        <taxon>Tracheophyta</taxon>
        <taxon>Spermatophyta</taxon>
        <taxon>Magnoliopsida</taxon>
        <taxon>eudicotyledons</taxon>
        <taxon>Gunneridae</taxon>
        <taxon>Pentapetalae</taxon>
        <taxon>asterids</taxon>
        <taxon>lamiids</taxon>
        <taxon>Solanales</taxon>
        <taxon>Solanaceae</taxon>
        <taxon>Solanoideae</taxon>
        <taxon>Solaneae</taxon>
        <taxon>Solanum</taxon>
    </lineage>
</organism>